<evidence type="ECO:0000256" key="3">
    <source>
        <dbReference type="ARBA" id="ARBA00022833"/>
    </source>
</evidence>
<reference evidence="5" key="1">
    <citation type="journal article" date="2020" name="Stud. Mycol.">
        <title>101 Dothideomycetes genomes: a test case for predicting lifestyles and emergence of pathogens.</title>
        <authorList>
            <person name="Haridas S."/>
            <person name="Albert R."/>
            <person name="Binder M."/>
            <person name="Bloem J."/>
            <person name="Labutti K."/>
            <person name="Salamov A."/>
            <person name="Andreopoulos B."/>
            <person name="Baker S."/>
            <person name="Barry K."/>
            <person name="Bills G."/>
            <person name="Bluhm B."/>
            <person name="Cannon C."/>
            <person name="Castanera R."/>
            <person name="Culley D."/>
            <person name="Daum C."/>
            <person name="Ezra D."/>
            <person name="Gonzalez J."/>
            <person name="Henrissat B."/>
            <person name="Kuo A."/>
            <person name="Liang C."/>
            <person name="Lipzen A."/>
            <person name="Lutzoni F."/>
            <person name="Magnuson J."/>
            <person name="Mondo S."/>
            <person name="Nolan M."/>
            <person name="Ohm R."/>
            <person name="Pangilinan J."/>
            <person name="Park H.-J."/>
            <person name="Ramirez L."/>
            <person name="Alfaro M."/>
            <person name="Sun H."/>
            <person name="Tritt A."/>
            <person name="Yoshinaga Y."/>
            <person name="Zwiers L.-H."/>
            <person name="Turgeon B."/>
            <person name="Goodwin S."/>
            <person name="Spatafora J."/>
            <person name="Crous P."/>
            <person name="Grigoriev I."/>
        </authorList>
    </citation>
    <scope>NUCLEOTIDE SEQUENCE</scope>
    <source>
        <strain evidence="5">CBS 122681</strain>
    </source>
</reference>
<gene>
    <name evidence="5" type="ORF">K491DRAFT_556776</name>
</gene>
<keyword evidence="6" id="KW-1185">Reference proteome</keyword>
<evidence type="ECO:0000256" key="2">
    <source>
        <dbReference type="ARBA" id="ARBA00022723"/>
    </source>
</evidence>
<name>A0A6A6SW38_9PLEO</name>
<dbReference type="OrthoDB" id="128536at2759"/>
<dbReference type="GO" id="GO:0008033">
    <property type="term" value="P:tRNA processing"/>
    <property type="evidence" value="ECO:0007669"/>
    <property type="project" value="UniProtKB-KW"/>
</dbReference>
<feature type="non-terminal residue" evidence="5">
    <location>
        <position position="145"/>
    </location>
</feature>
<comment type="similarity">
    <text evidence="4">Belongs to the eukaryotic/archaeal RNase P protein component 4 family.</text>
</comment>
<evidence type="ECO:0000256" key="1">
    <source>
        <dbReference type="ARBA" id="ARBA00022694"/>
    </source>
</evidence>
<evidence type="ECO:0000256" key="4">
    <source>
        <dbReference type="ARBA" id="ARBA00038402"/>
    </source>
</evidence>
<protein>
    <submittedName>
        <fullName evidence="5">Rpr2-domain-containing protein</fullName>
    </submittedName>
</protein>
<dbReference type="InterPro" id="IPR007175">
    <property type="entry name" value="Rpr2/Snm1/Rpp21"/>
</dbReference>
<dbReference type="AlphaFoldDB" id="A0A6A6SW38"/>
<feature type="non-terminal residue" evidence="5">
    <location>
        <position position="1"/>
    </location>
</feature>
<proteinExistence type="inferred from homology"/>
<evidence type="ECO:0000313" key="6">
    <source>
        <dbReference type="Proteomes" id="UP000799324"/>
    </source>
</evidence>
<accession>A0A6A6SW38</accession>
<dbReference type="Pfam" id="PF04032">
    <property type="entry name" value="Rpr2"/>
    <property type="match status" value="1"/>
</dbReference>
<keyword evidence="1" id="KW-0819">tRNA processing</keyword>
<dbReference type="EMBL" id="MU004413">
    <property type="protein sequence ID" value="KAF2651975.1"/>
    <property type="molecule type" value="Genomic_DNA"/>
</dbReference>
<keyword evidence="3" id="KW-0862">Zinc</keyword>
<dbReference type="GO" id="GO:0005655">
    <property type="term" value="C:nucleolar ribonuclease P complex"/>
    <property type="evidence" value="ECO:0007669"/>
    <property type="project" value="TreeGrafter"/>
</dbReference>
<dbReference type="GO" id="GO:0046872">
    <property type="term" value="F:metal ion binding"/>
    <property type="evidence" value="ECO:0007669"/>
    <property type="project" value="UniProtKB-KW"/>
</dbReference>
<dbReference type="Proteomes" id="UP000799324">
    <property type="component" value="Unassembled WGS sequence"/>
</dbReference>
<evidence type="ECO:0000313" key="5">
    <source>
        <dbReference type="EMBL" id="KAF2651975.1"/>
    </source>
</evidence>
<dbReference type="Gene3D" id="6.20.50.20">
    <property type="match status" value="1"/>
</dbReference>
<dbReference type="PANTHER" id="PTHR14742">
    <property type="entry name" value="RIBONUCLEASE P SUBUNIT P21"/>
    <property type="match status" value="1"/>
</dbReference>
<organism evidence="5 6">
    <name type="scientific">Lophiostoma macrostomum CBS 122681</name>
    <dbReference type="NCBI Taxonomy" id="1314788"/>
    <lineage>
        <taxon>Eukaryota</taxon>
        <taxon>Fungi</taxon>
        <taxon>Dikarya</taxon>
        <taxon>Ascomycota</taxon>
        <taxon>Pezizomycotina</taxon>
        <taxon>Dothideomycetes</taxon>
        <taxon>Pleosporomycetidae</taxon>
        <taxon>Pleosporales</taxon>
        <taxon>Lophiostomataceae</taxon>
        <taxon>Lophiostoma</taxon>
    </lineage>
</organism>
<sequence>KPPKKKGVPNRHLHARTTFLYQAASYLTLHPSAGNLRSSGSGIKASDSASATGCSALALQLGAHLRSVSHKGQIRLSPDLKRSICKSCDAILIPGKTATHALENKSKDQRKPWADVHEITCTICSSKKRFPVGATRQPRKIRRHT</sequence>
<dbReference type="PANTHER" id="PTHR14742:SF0">
    <property type="entry name" value="RIBONUCLEASE P PROTEIN SUBUNIT P21"/>
    <property type="match status" value="1"/>
</dbReference>
<keyword evidence="2" id="KW-0479">Metal-binding</keyword>